<keyword evidence="4 8" id="KW-0326">Glycosidase</keyword>
<dbReference type="EMBL" id="CACRUI010000011">
    <property type="protein sequence ID" value="VYT92338.1"/>
    <property type="molecule type" value="Genomic_DNA"/>
</dbReference>
<evidence type="ECO:0000313" key="8">
    <source>
        <dbReference type="EMBL" id="VYT92338.1"/>
    </source>
</evidence>
<dbReference type="PRINTS" id="PR00110">
    <property type="entry name" value="ALPHAAMYLASE"/>
</dbReference>
<dbReference type="Gene3D" id="3.20.20.80">
    <property type="entry name" value="Glycosidases"/>
    <property type="match status" value="1"/>
</dbReference>
<keyword evidence="2 8" id="KW-0378">Hydrolase</keyword>
<accession>A0A6N3AQ74</accession>
<keyword evidence="6" id="KW-1133">Transmembrane helix</keyword>
<evidence type="ECO:0000259" key="7">
    <source>
        <dbReference type="SMART" id="SM00642"/>
    </source>
</evidence>
<dbReference type="RefSeq" id="WP_373104139.1">
    <property type="nucleotide sequence ID" value="NZ_CACRUI010000011.1"/>
</dbReference>
<evidence type="ECO:0000256" key="4">
    <source>
        <dbReference type="ARBA" id="ARBA00023295"/>
    </source>
</evidence>
<name>A0A6N3AQ74_9STRE</name>
<reference evidence="8" key="1">
    <citation type="submission" date="2019-11" db="EMBL/GenBank/DDBJ databases">
        <authorList>
            <person name="Feng L."/>
        </authorList>
    </citation>
    <scope>NUCLEOTIDE SEQUENCE</scope>
    <source>
        <strain evidence="8">SLutetiensisLFYP71</strain>
    </source>
</reference>
<evidence type="ECO:0000256" key="1">
    <source>
        <dbReference type="ARBA" id="ARBA00008061"/>
    </source>
</evidence>
<gene>
    <name evidence="8" type="primary">amyE_2</name>
    <name evidence="8" type="ORF">SLLFYP71_01034</name>
</gene>
<dbReference type="PANTHER" id="PTHR43447">
    <property type="entry name" value="ALPHA-AMYLASE"/>
    <property type="match status" value="1"/>
</dbReference>
<dbReference type="SUPFAM" id="SSF51445">
    <property type="entry name" value="(Trans)glycosidases"/>
    <property type="match status" value="1"/>
</dbReference>
<comment type="similarity">
    <text evidence="1 5">Belongs to the glycosyl hydrolase 13 family.</text>
</comment>
<evidence type="ECO:0000256" key="2">
    <source>
        <dbReference type="ARBA" id="ARBA00022801"/>
    </source>
</evidence>
<dbReference type="InterPro" id="IPR006046">
    <property type="entry name" value="Alpha_amylase"/>
</dbReference>
<proteinExistence type="inferred from homology"/>
<feature type="domain" description="Glycosyl hydrolase family 13 catalytic" evidence="7">
    <location>
        <begin position="3"/>
        <end position="251"/>
    </location>
</feature>
<keyword evidence="6" id="KW-0812">Transmembrane</keyword>
<protein>
    <submittedName>
        <fullName evidence="8">Alpha-amylase</fullName>
        <ecNumber evidence="8">3.2.1.1</ecNumber>
    </submittedName>
</protein>
<dbReference type="GO" id="GO:0005975">
    <property type="term" value="P:carbohydrate metabolic process"/>
    <property type="evidence" value="ECO:0007669"/>
    <property type="project" value="InterPro"/>
</dbReference>
<keyword evidence="3" id="KW-0119">Carbohydrate metabolism</keyword>
<dbReference type="InterPro" id="IPR017853">
    <property type="entry name" value="GH"/>
</dbReference>
<organism evidence="8">
    <name type="scientific">Streptococcus lutetiensis</name>
    <dbReference type="NCBI Taxonomy" id="150055"/>
    <lineage>
        <taxon>Bacteria</taxon>
        <taxon>Bacillati</taxon>
        <taxon>Bacillota</taxon>
        <taxon>Bacilli</taxon>
        <taxon>Lactobacillales</taxon>
        <taxon>Streptococcaceae</taxon>
        <taxon>Streptococcus</taxon>
    </lineage>
</organism>
<dbReference type="SMART" id="SM00642">
    <property type="entry name" value="Aamy"/>
    <property type="match status" value="1"/>
</dbReference>
<dbReference type="GO" id="GO:0004556">
    <property type="term" value="F:alpha-amylase activity"/>
    <property type="evidence" value="ECO:0007669"/>
    <property type="project" value="UniProtKB-EC"/>
</dbReference>
<evidence type="ECO:0000256" key="3">
    <source>
        <dbReference type="ARBA" id="ARBA00023277"/>
    </source>
</evidence>
<dbReference type="GO" id="GO:0043169">
    <property type="term" value="F:cation binding"/>
    <property type="evidence" value="ECO:0007669"/>
    <property type="project" value="InterPro"/>
</dbReference>
<evidence type="ECO:0000256" key="5">
    <source>
        <dbReference type="RuleBase" id="RU003615"/>
    </source>
</evidence>
<evidence type="ECO:0000256" key="6">
    <source>
        <dbReference type="SAM" id="Phobius"/>
    </source>
</evidence>
<dbReference type="AlphaFoldDB" id="A0A6N3AQ74"/>
<feature type="transmembrane region" description="Helical" evidence="6">
    <location>
        <begin position="230"/>
        <end position="249"/>
    </location>
</feature>
<sequence>MRAIKDAGYTSVQTSPINQVIVDDGGNKSLKNWYYQYQPILHMIGHYQLGTEEEFKEMNRVADQYSIKIIVDAILNHTTSDYNQTSQEIKSIPNWIHGNKEIKNWDDRYDVTQNALLGLYDLNTQNPQIQQYLLKFLKTAVADGADGFRYDTDKHIELPGEYGSNFWNVILNNGSEFQYGEVLQDSISHEADYSKLMSVSASNYGNQIRNDLKDRCAAAGNLMNYLTQQILLLGLNLTILMPMMIFVLVGQ</sequence>
<dbReference type="InterPro" id="IPR006047">
    <property type="entry name" value="GH13_cat_dom"/>
</dbReference>
<dbReference type="Pfam" id="PF00128">
    <property type="entry name" value="Alpha-amylase"/>
    <property type="match status" value="1"/>
</dbReference>
<dbReference type="EC" id="3.2.1.1" evidence="8"/>
<keyword evidence="6" id="KW-0472">Membrane</keyword>